<dbReference type="SMART" id="SM00448">
    <property type="entry name" value="REC"/>
    <property type="match status" value="1"/>
</dbReference>
<dbReference type="SUPFAM" id="SSF52172">
    <property type="entry name" value="CheY-like"/>
    <property type="match status" value="1"/>
</dbReference>
<evidence type="ECO:0000256" key="2">
    <source>
        <dbReference type="ARBA" id="ARBA00022553"/>
    </source>
</evidence>
<keyword evidence="2 8" id="KW-0597">Phosphoprotein</keyword>
<reference evidence="12 13" key="1">
    <citation type="journal article" date="2021" name="Sci. Rep.">
        <title>The distribution of antibiotic resistance genes in chicken gut microbiota commensals.</title>
        <authorList>
            <person name="Juricova H."/>
            <person name="Matiasovicova J."/>
            <person name="Kubasova T."/>
            <person name="Cejkova D."/>
            <person name="Rychlik I."/>
        </authorList>
    </citation>
    <scope>NUCLEOTIDE SEQUENCE [LARGE SCALE GENOMIC DNA]</scope>
    <source>
        <strain evidence="12 13">An411</strain>
    </source>
</reference>
<dbReference type="Gene3D" id="3.40.50.2300">
    <property type="match status" value="1"/>
</dbReference>
<keyword evidence="5 9" id="KW-0238">DNA-binding</keyword>
<dbReference type="Gene3D" id="1.10.10.10">
    <property type="entry name" value="Winged helix-like DNA-binding domain superfamily/Winged helix DNA-binding domain"/>
    <property type="match status" value="1"/>
</dbReference>
<keyword evidence="13" id="KW-1185">Reference proteome</keyword>
<evidence type="ECO:0000313" key="12">
    <source>
        <dbReference type="EMBL" id="MBM6850710.1"/>
    </source>
</evidence>
<evidence type="ECO:0000259" key="11">
    <source>
        <dbReference type="PROSITE" id="PS51755"/>
    </source>
</evidence>
<comment type="function">
    <text evidence="7">May play the central regulatory role in sporulation. It may be an element of the effector pathway responsible for the activation of sporulation genes in response to nutritional stress. Spo0A may act in concert with spo0H (a sigma factor) to control the expression of some genes that are critical to the sporulation process.</text>
</comment>
<protein>
    <recommendedName>
        <fullName evidence="1">Stage 0 sporulation protein A homolog</fullName>
    </recommendedName>
</protein>
<dbReference type="RefSeq" id="WP_204802989.1">
    <property type="nucleotide sequence ID" value="NZ_JACSNX010000004.1"/>
</dbReference>
<evidence type="ECO:0000256" key="6">
    <source>
        <dbReference type="ARBA" id="ARBA00023163"/>
    </source>
</evidence>
<evidence type="ECO:0000313" key="13">
    <source>
        <dbReference type="Proteomes" id="UP000719500"/>
    </source>
</evidence>
<dbReference type="InterPro" id="IPR001789">
    <property type="entry name" value="Sig_transdc_resp-reg_receiver"/>
</dbReference>
<comment type="caution">
    <text evidence="12">The sequence shown here is derived from an EMBL/GenBank/DDBJ whole genome shotgun (WGS) entry which is preliminary data.</text>
</comment>
<evidence type="ECO:0000259" key="10">
    <source>
        <dbReference type="PROSITE" id="PS50110"/>
    </source>
</evidence>
<keyword evidence="6" id="KW-0804">Transcription</keyword>
<proteinExistence type="predicted"/>
<feature type="DNA-binding region" description="OmpR/PhoB-type" evidence="9">
    <location>
        <begin position="124"/>
        <end position="222"/>
    </location>
</feature>
<keyword evidence="4" id="KW-0805">Transcription regulation</keyword>
<dbReference type="PANTHER" id="PTHR48111:SF22">
    <property type="entry name" value="REGULATOR OF RPOS"/>
    <property type="match status" value="1"/>
</dbReference>
<dbReference type="InterPro" id="IPR011006">
    <property type="entry name" value="CheY-like_superfamily"/>
</dbReference>
<evidence type="ECO:0000256" key="8">
    <source>
        <dbReference type="PROSITE-ProRule" id="PRU00169"/>
    </source>
</evidence>
<evidence type="ECO:0000256" key="5">
    <source>
        <dbReference type="ARBA" id="ARBA00023125"/>
    </source>
</evidence>
<feature type="domain" description="OmpR/PhoB-type" evidence="11">
    <location>
        <begin position="124"/>
        <end position="222"/>
    </location>
</feature>
<dbReference type="InterPro" id="IPR001867">
    <property type="entry name" value="OmpR/PhoB-type_DNA-bd"/>
</dbReference>
<dbReference type="InterPro" id="IPR036388">
    <property type="entry name" value="WH-like_DNA-bd_sf"/>
</dbReference>
<name>A0ABS2FTV2_9FIRM</name>
<feature type="modified residue" description="4-aspartylphosphate" evidence="8">
    <location>
        <position position="51"/>
    </location>
</feature>
<sequence>MRVLVIEDDAALNGILAKRLAEEGHSVDCCFDGRDGLDYAEAADYDCIVLDWMLPKIDGLTLLRRLRGGGNHANVLLLTAKDSIEDRVAGLDAGADDYLVKPFSFDELLARVRALLRRQSEVRSPVLKLDDLVMDTASKTVQRAGKKLLLTSKEYALLEYLLRHQGQTLTRSQISVHVWNFDFDYDSNIVDVYIRYLRNKVDKPFSNKLIHTVRGFGYVMRCGDA</sequence>
<gene>
    <name evidence="12" type="ORF">H9X91_04555</name>
</gene>
<evidence type="ECO:0000256" key="1">
    <source>
        <dbReference type="ARBA" id="ARBA00018672"/>
    </source>
</evidence>
<evidence type="ECO:0000256" key="4">
    <source>
        <dbReference type="ARBA" id="ARBA00023015"/>
    </source>
</evidence>
<accession>A0ABS2FTV2</accession>
<dbReference type="EMBL" id="JACSNX010000004">
    <property type="protein sequence ID" value="MBM6850710.1"/>
    <property type="molecule type" value="Genomic_DNA"/>
</dbReference>
<dbReference type="Pfam" id="PF00072">
    <property type="entry name" value="Response_reg"/>
    <property type="match status" value="1"/>
</dbReference>
<dbReference type="PANTHER" id="PTHR48111">
    <property type="entry name" value="REGULATOR OF RPOS"/>
    <property type="match status" value="1"/>
</dbReference>
<dbReference type="Pfam" id="PF00486">
    <property type="entry name" value="Trans_reg_C"/>
    <property type="match status" value="1"/>
</dbReference>
<dbReference type="PROSITE" id="PS50110">
    <property type="entry name" value="RESPONSE_REGULATORY"/>
    <property type="match status" value="1"/>
</dbReference>
<evidence type="ECO:0000256" key="3">
    <source>
        <dbReference type="ARBA" id="ARBA00023012"/>
    </source>
</evidence>
<feature type="domain" description="Response regulatory" evidence="10">
    <location>
        <begin position="2"/>
        <end position="116"/>
    </location>
</feature>
<dbReference type="SMART" id="SM00862">
    <property type="entry name" value="Trans_reg_C"/>
    <property type="match status" value="1"/>
</dbReference>
<keyword evidence="3" id="KW-0902">Two-component regulatory system</keyword>
<dbReference type="Gene3D" id="6.10.250.690">
    <property type="match status" value="1"/>
</dbReference>
<dbReference type="Proteomes" id="UP000719500">
    <property type="component" value="Unassembled WGS sequence"/>
</dbReference>
<dbReference type="InterPro" id="IPR039420">
    <property type="entry name" value="WalR-like"/>
</dbReference>
<dbReference type="PROSITE" id="PS51755">
    <property type="entry name" value="OMPR_PHOB"/>
    <property type="match status" value="1"/>
</dbReference>
<dbReference type="CDD" id="cd00383">
    <property type="entry name" value="trans_reg_C"/>
    <property type="match status" value="1"/>
</dbReference>
<evidence type="ECO:0000256" key="9">
    <source>
        <dbReference type="PROSITE-ProRule" id="PRU01091"/>
    </source>
</evidence>
<organism evidence="12 13">
    <name type="scientific">Oscillibacter valericigenes</name>
    <dbReference type="NCBI Taxonomy" id="351091"/>
    <lineage>
        <taxon>Bacteria</taxon>
        <taxon>Bacillati</taxon>
        <taxon>Bacillota</taxon>
        <taxon>Clostridia</taxon>
        <taxon>Eubacteriales</taxon>
        <taxon>Oscillospiraceae</taxon>
        <taxon>Oscillibacter</taxon>
    </lineage>
</organism>
<evidence type="ECO:0000256" key="7">
    <source>
        <dbReference type="ARBA" id="ARBA00024867"/>
    </source>
</evidence>